<reference evidence="5" key="1">
    <citation type="submission" date="2019-08" db="EMBL/GenBank/DDBJ databases">
        <title>The genome of the North American firefly Photinus pyralis.</title>
        <authorList>
            <consortium name="Photinus pyralis genome working group"/>
            <person name="Fallon T.R."/>
            <person name="Sander Lower S.E."/>
            <person name="Weng J.-K."/>
        </authorList>
    </citation>
    <scope>NUCLEOTIDE SEQUENCE</scope>
    <source>
        <strain evidence="5">TRF0915ILg1</strain>
        <tissue evidence="5">Whole body</tissue>
    </source>
</reference>
<dbReference type="PANTHER" id="PTHR12329">
    <property type="entry name" value="BCL2-ASSOCIATED ATHANOGENE"/>
    <property type="match status" value="1"/>
</dbReference>
<dbReference type="InterPro" id="IPR003103">
    <property type="entry name" value="BAG_domain"/>
</dbReference>
<gene>
    <name evidence="5" type="ORF">ILUMI_00116</name>
</gene>
<dbReference type="EMBL" id="VTPC01000029">
    <property type="protein sequence ID" value="KAF2906053.1"/>
    <property type="molecule type" value="Genomic_DNA"/>
</dbReference>
<name>A0A8K0DH18_IGNLU</name>
<evidence type="ECO:0000313" key="5">
    <source>
        <dbReference type="EMBL" id="KAF2906053.1"/>
    </source>
</evidence>
<dbReference type="PROSITE" id="PS51035">
    <property type="entry name" value="BAG"/>
    <property type="match status" value="1"/>
</dbReference>
<evidence type="ECO:0000259" key="4">
    <source>
        <dbReference type="PROSITE" id="PS51035"/>
    </source>
</evidence>
<dbReference type="Proteomes" id="UP000801492">
    <property type="component" value="Unassembled WGS sequence"/>
</dbReference>
<keyword evidence="6" id="KW-1185">Reference proteome</keyword>
<dbReference type="PANTHER" id="PTHR12329:SF5">
    <property type="entry name" value="STARVIN, ISOFORM E"/>
    <property type="match status" value="1"/>
</dbReference>
<feature type="domain" description="BAG" evidence="4">
    <location>
        <begin position="1097"/>
        <end position="1174"/>
    </location>
</feature>
<comment type="caution">
    <text evidence="5">The sequence shown here is derived from an EMBL/GenBank/DDBJ whole genome shotgun (WGS) entry which is preliminary data.</text>
</comment>
<dbReference type="SMART" id="SM00264">
    <property type="entry name" value="BAG"/>
    <property type="match status" value="4"/>
</dbReference>
<evidence type="ECO:0000313" key="6">
    <source>
        <dbReference type="Proteomes" id="UP000801492"/>
    </source>
</evidence>
<dbReference type="GO" id="GO:0051087">
    <property type="term" value="F:protein-folding chaperone binding"/>
    <property type="evidence" value="ECO:0007669"/>
    <property type="project" value="InterPro"/>
</dbReference>
<organism evidence="5 6">
    <name type="scientific">Ignelater luminosus</name>
    <name type="common">Cucubano</name>
    <name type="synonym">Pyrophorus luminosus</name>
    <dbReference type="NCBI Taxonomy" id="2038154"/>
    <lineage>
        <taxon>Eukaryota</taxon>
        <taxon>Metazoa</taxon>
        <taxon>Ecdysozoa</taxon>
        <taxon>Arthropoda</taxon>
        <taxon>Hexapoda</taxon>
        <taxon>Insecta</taxon>
        <taxon>Pterygota</taxon>
        <taxon>Neoptera</taxon>
        <taxon>Endopterygota</taxon>
        <taxon>Coleoptera</taxon>
        <taxon>Polyphaga</taxon>
        <taxon>Elateriformia</taxon>
        <taxon>Elateroidea</taxon>
        <taxon>Elateridae</taxon>
        <taxon>Agrypninae</taxon>
        <taxon>Pyrophorini</taxon>
        <taxon>Ignelater</taxon>
    </lineage>
</organism>
<protein>
    <recommendedName>
        <fullName evidence="4">BAG domain-containing protein</fullName>
    </recommendedName>
</protein>
<feature type="coiled-coil region" evidence="2">
    <location>
        <begin position="323"/>
        <end position="370"/>
    </location>
</feature>
<evidence type="ECO:0000256" key="1">
    <source>
        <dbReference type="ARBA" id="ARBA00023186"/>
    </source>
</evidence>
<dbReference type="GO" id="GO:0000774">
    <property type="term" value="F:adenyl-nucleotide exchange factor activity"/>
    <property type="evidence" value="ECO:0007669"/>
    <property type="project" value="TreeGrafter"/>
</dbReference>
<dbReference type="Pfam" id="PF02179">
    <property type="entry name" value="BAG"/>
    <property type="match status" value="2"/>
</dbReference>
<dbReference type="GO" id="GO:0005634">
    <property type="term" value="C:nucleus"/>
    <property type="evidence" value="ECO:0007669"/>
    <property type="project" value="TreeGrafter"/>
</dbReference>
<dbReference type="InterPro" id="IPR036533">
    <property type="entry name" value="BAG_dom_sf"/>
</dbReference>
<feature type="coiled-coil region" evidence="2">
    <location>
        <begin position="731"/>
        <end position="782"/>
    </location>
</feature>
<keyword evidence="1" id="KW-0143">Chaperone</keyword>
<feature type="region of interest" description="Disordered" evidence="3">
    <location>
        <begin position="1"/>
        <end position="31"/>
    </location>
</feature>
<dbReference type="AlphaFoldDB" id="A0A8K0DH18"/>
<feature type="compositionally biased region" description="Basic and acidic residues" evidence="3">
    <location>
        <begin position="8"/>
        <end position="19"/>
    </location>
</feature>
<dbReference type="GO" id="GO:0050821">
    <property type="term" value="P:protein stabilization"/>
    <property type="evidence" value="ECO:0007669"/>
    <property type="project" value="TreeGrafter"/>
</dbReference>
<sequence length="1186" mass="138293">MGVTQSKSTEEHGFERQDSIQKSSRTRRLSQSKIDQIENISRVAGNLKNEIDIFLGDRSSSRYREFQKILATFATELQQIKNGSKKQNYRDRCDEVQGQIQNCLQRLETKVNFNEKNEDLDLGSVESHSFIHAPTQVNNQKQIDQPLNKNNRQPKYDSMRSLDHIQQETQILERDIKNSIELQDIKQFIIYENKIKILYTDLEMIKADEHTPLSEKKATIGKRLIRCNNQIKKFRRNQEKKSQASIQDGAIHSKYQSEPKTEIELNKIDRELEDLEIKALTFEGIKGDKKYKELEQILESHWTTLYSMDLIEDEERSRRSSMIDRIKNILQELRKRAEENEKQTKAIKSIQTIDQQLQSLKKNIENFRGTPTNSSYIKLDQELRSLWSKLGDIEEPNEHVKRCKAKVINDIQTVLKSFAQDSQKRESQIYENSSVVMQSKNKIDDDDVLQKQLVKQVEEFQNHWNRLNYNLEVPKITKSEYSTVIIEVLGKILEGVHQKQNALSIIEKRKSTGSLVVAKVIDNTDKLLKIQKNETNYESYNLPASNITYQSYYQPPDLLQQQIMQTSVVKNPENEIKVQPTVKTIGEMQRVGTEAKVLLQQIRQSNCIKNDTEYKMFEVKLQQCKANLESIEYNKRSDTIESNRRRASKTINEAFRALEEKMSLKQDAIRSSRAQDFMDIDAEIQYFRQQIKNFTSVVKDKQYEKVKLGLSDCLNKLQIIDDMHISKQDSIRQIQQYHQELETKLAENQAKVKISEQNSEIRRQTSQDIKAIIEQVQKLKLQIERFSGVYDGIYYKQIENNLKGCMEKLDAIDIRGDEKLQSAIVQTKQKIQKYLRILEDKSTKMLEQEPYKENVIKENLAPQKEQAIAVASAPVKSKLQRQSQIDPDSPHHRINSLRDKLVVIKDQTEIFTGTYNDEKYKGIETELMSCFEELKGINDRGHKSVIISKEQYADYIEKLMQYFEDKAKLQDEAAKPTVSKEDNVIKITNQIQLKQSNQNFKIGDPTEELSIIEEKIGELKKRVKNFSGTEEDDSYKDLNQDITTHIIKLDNVQAGNVAHVREMKRKLILELQNCTELLEDKVKNQSEASLTAQEQEQMDKIYDILKEVEELAKEVNTFKGIKNDEVYCYLDEMLIKLTIKLDNTATYGKADLRNARKKVIREIHKHMKILTQKVTEKEEANDAVKV</sequence>
<dbReference type="GO" id="GO:0005829">
    <property type="term" value="C:cytosol"/>
    <property type="evidence" value="ECO:0007669"/>
    <property type="project" value="TreeGrafter"/>
</dbReference>
<dbReference type="GO" id="GO:0016020">
    <property type="term" value="C:membrane"/>
    <property type="evidence" value="ECO:0007669"/>
    <property type="project" value="TreeGrafter"/>
</dbReference>
<keyword evidence="2" id="KW-0175">Coiled coil</keyword>
<dbReference type="InterPro" id="IPR039773">
    <property type="entry name" value="BAG_chaperone_regulator"/>
</dbReference>
<dbReference type="SUPFAM" id="SSF63491">
    <property type="entry name" value="BAG domain"/>
    <property type="match status" value="4"/>
</dbReference>
<evidence type="ECO:0000256" key="2">
    <source>
        <dbReference type="SAM" id="Coils"/>
    </source>
</evidence>
<dbReference type="Gene3D" id="1.20.58.120">
    <property type="entry name" value="BAG domain"/>
    <property type="match status" value="8"/>
</dbReference>
<dbReference type="OrthoDB" id="6715961at2759"/>
<accession>A0A8K0DH18</accession>
<proteinExistence type="predicted"/>
<evidence type="ECO:0000256" key="3">
    <source>
        <dbReference type="SAM" id="MobiDB-lite"/>
    </source>
</evidence>